<organism evidence="1 2">
    <name type="scientific">Mycolicibacterium moriokaense</name>
    <dbReference type="NCBI Taxonomy" id="39691"/>
    <lineage>
        <taxon>Bacteria</taxon>
        <taxon>Bacillati</taxon>
        <taxon>Actinomycetota</taxon>
        <taxon>Actinomycetes</taxon>
        <taxon>Mycobacteriales</taxon>
        <taxon>Mycobacteriaceae</taxon>
        <taxon>Mycolicibacterium</taxon>
    </lineage>
</organism>
<dbReference type="EMBL" id="QJJU01000045">
    <property type="protein sequence ID" value="PXW98239.1"/>
    <property type="molecule type" value="Genomic_DNA"/>
</dbReference>
<dbReference type="Proteomes" id="UP000247781">
    <property type="component" value="Unassembled WGS sequence"/>
</dbReference>
<gene>
    <name evidence="1" type="ORF">C8E89_14510</name>
</gene>
<reference evidence="2" key="1">
    <citation type="submission" date="2018-05" db="EMBL/GenBank/DDBJ databases">
        <authorList>
            <person name="Deangelis K."/>
            <person name="Huntemann M."/>
            <person name="Clum A."/>
            <person name="Pillay M."/>
            <person name="Palaniappan K."/>
            <person name="Varghese N."/>
            <person name="Mikhailova N."/>
            <person name="Stamatis D."/>
            <person name="Reddy T."/>
            <person name="Daum C."/>
            <person name="Shapiro N."/>
            <person name="Ivanova N."/>
            <person name="Kyrpides N."/>
            <person name="Woyke T."/>
        </authorList>
    </citation>
    <scope>NUCLEOTIDE SEQUENCE [LARGE SCALE GENOMIC DNA]</scope>
    <source>
        <strain evidence="2">GAS496</strain>
    </source>
</reference>
<evidence type="ECO:0008006" key="3">
    <source>
        <dbReference type="Google" id="ProtNLM"/>
    </source>
</evidence>
<accession>A0A318HBX5</accession>
<evidence type="ECO:0000313" key="2">
    <source>
        <dbReference type="Proteomes" id="UP000247781"/>
    </source>
</evidence>
<dbReference type="OrthoDB" id="4761585at2"/>
<name>A0A318HBX5_9MYCO</name>
<comment type="caution">
    <text evidence="1">The sequence shown here is derived from an EMBL/GenBank/DDBJ whole genome shotgun (WGS) entry which is preliminary data.</text>
</comment>
<proteinExistence type="predicted"/>
<dbReference type="AlphaFoldDB" id="A0A318HBX5"/>
<protein>
    <recommendedName>
        <fullName evidence="3">Cyclodeaminase/cyclohydrolase domain-containing protein</fullName>
    </recommendedName>
</protein>
<evidence type="ECO:0000313" key="1">
    <source>
        <dbReference type="EMBL" id="PXW98239.1"/>
    </source>
</evidence>
<sequence length="121" mass="12412">MSEPNHDKAAADAKARVRAAHDTVTKAVFLQTHADGGNDPVAVTAVAANARLSMSAGAAYLLARLDPATPPALAAAVHSFAELLEDIAMNSLAGVANEDPVQAARLRDADVASSRIAKLCK</sequence>
<keyword evidence="2" id="KW-1185">Reference proteome</keyword>
<dbReference type="RefSeq" id="WP_110320146.1">
    <property type="nucleotide sequence ID" value="NZ_QJJU01000045.1"/>
</dbReference>
<reference evidence="1 2" key="2">
    <citation type="submission" date="2018-06" db="EMBL/GenBank/DDBJ databases">
        <title>Sequencing of bacterial isolates from soil warming experiment in Harvard Forest, Massachusetts, USA.</title>
        <authorList>
            <person name="Deangelis K.PhD."/>
        </authorList>
    </citation>
    <scope>NUCLEOTIDE SEQUENCE [LARGE SCALE GENOMIC DNA]</scope>
    <source>
        <strain evidence="1 2">GAS496</strain>
    </source>
</reference>